<accession>A0A2P4XEK7</accession>
<dbReference type="EMBL" id="NCKW01011229">
    <property type="protein sequence ID" value="POM63983.1"/>
    <property type="molecule type" value="Genomic_DNA"/>
</dbReference>
<protein>
    <submittedName>
        <fullName evidence="2">Uncharacterized protein</fullName>
    </submittedName>
</protein>
<feature type="region of interest" description="Disordered" evidence="1">
    <location>
        <begin position="282"/>
        <end position="330"/>
    </location>
</feature>
<feature type="non-terminal residue" evidence="2">
    <location>
        <position position="1"/>
    </location>
</feature>
<feature type="region of interest" description="Disordered" evidence="1">
    <location>
        <begin position="441"/>
        <end position="471"/>
    </location>
</feature>
<name>A0A2P4XEK7_9STRA</name>
<evidence type="ECO:0000313" key="2">
    <source>
        <dbReference type="EMBL" id="POM63983.1"/>
    </source>
</evidence>
<reference evidence="2 3" key="1">
    <citation type="journal article" date="2017" name="Genome Biol. Evol.">
        <title>Phytophthora megakarya and P. palmivora, closely related causal agents of cacao black pod rot, underwent increases in genome sizes and gene numbers by different mechanisms.</title>
        <authorList>
            <person name="Ali S.S."/>
            <person name="Shao J."/>
            <person name="Lary D.J."/>
            <person name="Kronmiller B."/>
            <person name="Shen D."/>
            <person name="Strem M.D."/>
            <person name="Amoako-Attah I."/>
            <person name="Akrofi A.Y."/>
            <person name="Begoude B.A."/>
            <person name="Ten Hoopen G.M."/>
            <person name="Coulibaly K."/>
            <person name="Kebe B.I."/>
            <person name="Melnick R.L."/>
            <person name="Guiltinan M.J."/>
            <person name="Tyler B.M."/>
            <person name="Meinhardt L.W."/>
            <person name="Bailey B.A."/>
        </authorList>
    </citation>
    <scope>NUCLEOTIDE SEQUENCE [LARGE SCALE GENOMIC DNA]</scope>
    <source>
        <strain evidence="3">sbr112.9</strain>
    </source>
</reference>
<sequence>ANGFDKFSTENYANTYGHYTGEANGSGYGNSSLYGHGMPSHIKNAVRMLPPFYSDNTTVDKARTFWDAFERITFGLSDPLRLSVFRDRLKGENWWMYSQIDDFETLKTRFHNQFVCQTPQQMIERLKTTKRSRGMSAEVWGDLISGLCDAAQCFDPQMRYQYFLAGIRNKEWRSALATTMVNSIPQAVAVLLYKNLHLPVEDEAEFVERPTSQQVPENAMMQRILELIESTQAVQQQILYPSRQTRRDTVAAAIPTQPLVQNAPMYLPTAPQVHEVPFYQVLSGDDNGKSRSYEGDPVVPVPDEPPDQSRSKPEHKLETSDGEENNHKSSSYARVFYPAELDALEEGTSSGVNEETEEYEKELEERLFPLDEVELSKRMKKNAEKQKKLTLIELSNILEIPEDALARTHESSPGVLSTPEYWIDWYLRTLASSAEAKRANRDFRPVDKENSVIQERKQSSTASDGNDSDSAKVARLGSYQNRLPNEQLNSMSVDETTVADNIVVSLEEDEPVAGVGLPRNDFYSEDRLRPWLPWVRKTVYSVVKGELGDTLCLSCQARNTPYGKVEKVQENSEESADVRIKSLIEEKLSGFPFKMEALLRERLVREVVSLYD</sequence>
<comment type="caution">
    <text evidence="2">The sequence shown here is derived from an EMBL/GenBank/DDBJ whole genome shotgun (WGS) entry which is preliminary data.</text>
</comment>
<evidence type="ECO:0000256" key="1">
    <source>
        <dbReference type="SAM" id="MobiDB-lite"/>
    </source>
</evidence>
<proteinExistence type="predicted"/>
<keyword evidence="3" id="KW-1185">Reference proteome</keyword>
<feature type="compositionally biased region" description="Basic and acidic residues" evidence="1">
    <location>
        <begin position="441"/>
        <end position="458"/>
    </location>
</feature>
<evidence type="ECO:0000313" key="3">
    <source>
        <dbReference type="Proteomes" id="UP000237271"/>
    </source>
</evidence>
<organism evidence="2 3">
    <name type="scientific">Phytophthora palmivora</name>
    <dbReference type="NCBI Taxonomy" id="4796"/>
    <lineage>
        <taxon>Eukaryota</taxon>
        <taxon>Sar</taxon>
        <taxon>Stramenopiles</taxon>
        <taxon>Oomycota</taxon>
        <taxon>Peronosporomycetes</taxon>
        <taxon>Peronosporales</taxon>
        <taxon>Peronosporaceae</taxon>
        <taxon>Phytophthora</taxon>
    </lineage>
</organism>
<dbReference type="Proteomes" id="UP000237271">
    <property type="component" value="Unassembled WGS sequence"/>
</dbReference>
<gene>
    <name evidence="2" type="ORF">PHPALM_20550</name>
</gene>
<feature type="compositionally biased region" description="Basic and acidic residues" evidence="1">
    <location>
        <begin position="307"/>
        <end position="327"/>
    </location>
</feature>
<dbReference type="AlphaFoldDB" id="A0A2P4XEK7"/>